<organism evidence="11">
    <name type="scientific">Lamprotornis superbus</name>
    <dbReference type="NCBI Taxonomy" id="245042"/>
    <lineage>
        <taxon>Eukaryota</taxon>
        <taxon>Metazoa</taxon>
        <taxon>Chordata</taxon>
        <taxon>Craniata</taxon>
        <taxon>Vertebrata</taxon>
        <taxon>Euteleostomi</taxon>
        <taxon>Archelosauria</taxon>
        <taxon>Archosauria</taxon>
        <taxon>Dinosauria</taxon>
        <taxon>Saurischia</taxon>
        <taxon>Theropoda</taxon>
        <taxon>Coelurosauria</taxon>
        <taxon>Aves</taxon>
        <taxon>Neognathae</taxon>
        <taxon>Neoaves</taxon>
        <taxon>Telluraves</taxon>
        <taxon>Australaves</taxon>
        <taxon>Passeriformes</taxon>
        <taxon>Sturnidae</taxon>
        <taxon>Lamprotornis</taxon>
    </lineage>
</organism>
<evidence type="ECO:0000313" key="11">
    <source>
        <dbReference type="EMBL" id="KAG0114284.1"/>
    </source>
</evidence>
<comment type="caution">
    <text evidence="11">The sequence shown here is derived from an EMBL/GenBank/DDBJ whole genome shotgun (WGS) entry which is preliminary data.</text>
</comment>
<keyword evidence="7" id="KW-0966">Cell projection</keyword>
<evidence type="ECO:0000256" key="10">
    <source>
        <dbReference type="SAM" id="MobiDB-lite"/>
    </source>
</evidence>
<comment type="similarity">
    <text evidence="3">Belongs to the kizuna family.</text>
</comment>
<protein>
    <recommendedName>
        <fullName evidence="4">Centrosomal protein kizuna</fullName>
    </recommendedName>
    <alternativeName>
        <fullName evidence="9">Polo-like kinase 1 substrate 1</fullName>
    </alternativeName>
</protein>
<reference evidence="11" key="1">
    <citation type="submission" date="2020-10" db="EMBL/GenBank/DDBJ databases">
        <title>Feather gene expression reveals the developmental basis of iridescence in African starlings.</title>
        <authorList>
            <person name="Rubenstein D.R."/>
        </authorList>
    </citation>
    <scope>NUCLEOTIDE SEQUENCE</scope>
    <source>
        <strain evidence="11">SS15</strain>
        <tissue evidence="11">Liver</tissue>
    </source>
</reference>
<dbReference type="PANTHER" id="PTHR16299">
    <property type="entry name" value="CENTROSOMAL PROTEIN KIZUNA"/>
    <property type="match status" value="1"/>
</dbReference>
<dbReference type="AlphaFoldDB" id="A0A835NGC1"/>
<dbReference type="PANTHER" id="PTHR16299:SF2">
    <property type="entry name" value="CENTROSOMAL PROTEIN KIZUNA"/>
    <property type="match status" value="1"/>
</dbReference>
<evidence type="ECO:0000256" key="8">
    <source>
        <dbReference type="ARBA" id="ARBA00024919"/>
    </source>
</evidence>
<dbReference type="GO" id="GO:0007051">
    <property type="term" value="P:spindle organization"/>
    <property type="evidence" value="ECO:0007669"/>
    <property type="project" value="InterPro"/>
</dbReference>
<comment type="subcellular location">
    <subcellularLocation>
        <location evidence="1">Cytoplasm</location>
        <location evidence="1">Cytoskeleton</location>
        <location evidence="1">Cilium basal body</location>
    </subcellularLocation>
    <subcellularLocation>
        <location evidence="2">Cytoplasm</location>
        <location evidence="2">Cytoskeleton</location>
        <location evidence="2">Microtubule organizing center</location>
        <location evidence="2">Centrosome</location>
    </subcellularLocation>
</comment>
<feature type="compositionally biased region" description="Basic and acidic residues" evidence="10">
    <location>
        <begin position="173"/>
        <end position="192"/>
    </location>
</feature>
<evidence type="ECO:0000256" key="6">
    <source>
        <dbReference type="ARBA" id="ARBA00023212"/>
    </source>
</evidence>
<dbReference type="InterPro" id="IPR026742">
    <property type="entry name" value="Centrosomal_kizuma"/>
</dbReference>
<evidence type="ECO:0000256" key="4">
    <source>
        <dbReference type="ARBA" id="ARBA00013872"/>
    </source>
</evidence>
<comment type="function">
    <text evidence="8">Centrosomal protein required for establishing a robust mitotic centrosome architecture that can endure the forces that converge on the centrosomes during spindle formation. Required for stabilizing the expanded pericentriolar material around the centriole.</text>
</comment>
<accession>A0A835NGC1</accession>
<dbReference type="GO" id="GO:0005813">
    <property type="term" value="C:centrosome"/>
    <property type="evidence" value="ECO:0007669"/>
    <property type="project" value="UniProtKB-SubCell"/>
</dbReference>
<keyword evidence="6" id="KW-0206">Cytoskeleton</keyword>
<feature type="region of interest" description="Disordered" evidence="10">
    <location>
        <begin position="1"/>
        <end position="23"/>
    </location>
</feature>
<evidence type="ECO:0000256" key="3">
    <source>
        <dbReference type="ARBA" id="ARBA00010767"/>
    </source>
</evidence>
<evidence type="ECO:0000256" key="7">
    <source>
        <dbReference type="ARBA" id="ARBA00023273"/>
    </source>
</evidence>
<proteinExistence type="inferred from homology"/>
<sequence length="265" mass="29129">MPWHPGRTTQREENNGKRAGRRNTGTELSELCHALQLLQDLVERTSPQHRALYQGQPSELPRLAQGDLEVMEAMVLQQLQQAVSPRTGSLLEEHSRDTDALRTLLGHHALFLKQHRVRLPEGVAEMFEQLLASGEEGQDSQVLREALPGEPGTVQSDESSLVLPSIPTNGGEGKQRELAQRQPGRDPSHDSPEGSTSPDTHLESSSVSDGSTPPSSRTELRKETVAAIKSKAFWGESEDSSSELEAALRPQSHGAESDDFDDFYD</sequence>
<evidence type="ECO:0000256" key="9">
    <source>
        <dbReference type="ARBA" id="ARBA00031153"/>
    </source>
</evidence>
<feature type="compositionally biased region" description="Low complexity" evidence="10">
    <location>
        <begin position="204"/>
        <end position="216"/>
    </location>
</feature>
<evidence type="ECO:0000256" key="1">
    <source>
        <dbReference type="ARBA" id="ARBA00004120"/>
    </source>
</evidence>
<evidence type="ECO:0000256" key="2">
    <source>
        <dbReference type="ARBA" id="ARBA00004300"/>
    </source>
</evidence>
<name>A0A835NGC1_9PASS</name>
<feature type="region of interest" description="Disordered" evidence="10">
    <location>
        <begin position="148"/>
        <end position="265"/>
    </location>
</feature>
<evidence type="ECO:0000256" key="5">
    <source>
        <dbReference type="ARBA" id="ARBA00022490"/>
    </source>
</evidence>
<evidence type="ECO:0000313" key="13">
    <source>
        <dbReference type="Proteomes" id="UP000618051"/>
    </source>
</evidence>
<reference evidence="12 13" key="2">
    <citation type="journal article" date="2021" name="J. Hered.">
        <title>Feather Gene Expression Elucidates the Developmental Basis of Plumage Iridescence in African Starlings.</title>
        <authorList>
            <person name="Rubenstein D.R."/>
            <person name="Corvelo A."/>
            <person name="MacManes M.D."/>
            <person name="Maia R."/>
            <person name="Narzisi G."/>
            <person name="Rousaki A."/>
            <person name="Vandenabeele P."/>
            <person name="Shawkey M.D."/>
            <person name="Solomon J."/>
        </authorList>
    </citation>
    <scope>NUCLEOTIDE SEQUENCE [LARGE SCALE GENOMIC DNA]</scope>
    <source>
        <strain evidence="12">SS15</strain>
    </source>
</reference>
<dbReference type="OrthoDB" id="8015657at2759"/>
<keyword evidence="13" id="KW-1185">Reference proteome</keyword>
<evidence type="ECO:0000313" key="12">
    <source>
        <dbReference type="EMBL" id="KAI1240314.1"/>
    </source>
</evidence>
<reference evidence="12" key="3">
    <citation type="submission" date="2022-01" db="EMBL/GenBank/DDBJ databases">
        <authorList>
            <person name="Rubenstein D.R."/>
        </authorList>
    </citation>
    <scope>NUCLEOTIDE SEQUENCE</scope>
    <source>
        <strain evidence="12">SS15</strain>
        <tissue evidence="12">Liver</tissue>
    </source>
</reference>
<keyword evidence="5" id="KW-0963">Cytoplasm</keyword>
<dbReference type="Proteomes" id="UP000618051">
    <property type="component" value="Unassembled WGS sequence"/>
</dbReference>
<gene>
    <name evidence="12" type="ORF">IHE44_0008730</name>
    <name evidence="11" type="ORF">IHE44_008369</name>
</gene>
<dbReference type="EMBL" id="JADDUC020000003">
    <property type="protein sequence ID" value="KAI1240314.1"/>
    <property type="molecule type" value="Genomic_DNA"/>
</dbReference>
<dbReference type="EMBL" id="JADDUC010000314">
    <property type="protein sequence ID" value="KAG0114284.1"/>
    <property type="molecule type" value="Genomic_DNA"/>
</dbReference>